<keyword evidence="6" id="KW-0472">Membrane</keyword>
<dbReference type="Pfam" id="PF00015">
    <property type="entry name" value="MCPsignal"/>
    <property type="match status" value="1"/>
</dbReference>
<keyword evidence="5" id="KW-1133">Transmembrane helix</keyword>
<dbReference type="SMART" id="SM01049">
    <property type="entry name" value="Cache_2"/>
    <property type="match status" value="1"/>
</dbReference>
<dbReference type="PROSITE" id="PS50192">
    <property type="entry name" value="T_SNARE"/>
    <property type="match status" value="1"/>
</dbReference>
<evidence type="ECO:0000256" key="1">
    <source>
        <dbReference type="ARBA" id="ARBA00004429"/>
    </source>
</evidence>
<keyword evidence="4" id="KW-0812">Transmembrane</keyword>
<dbReference type="EnsemblBacteria" id="ABC20963">
    <property type="protein sequence ID" value="ABC20963"/>
    <property type="gene ID" value="Rru_A0158"/>
</dbReference>
<dbReference type="Gene3D" id="3.30.450.20">
    <property type="entry name" value="PAS domain"/>
    <property type="match status" value="1"/>
</dbReference>
<dbReference type="PhylomeDB" id="Q2RY32"/>
<evidence type="ECO:0000259" key="11">
    <source>
        <dbReference type="PROSITE" id="PS50192"/>
    </source>
</evidence>
<dbReference type="PROSITE" id="PS50885">
    <property type="entry name" value="HAMP"/>
    <property type="match status" value="1"/>
</dbReference>
<evidence type="ECO:0000256" key="6">
    <source>
        <dbReference type="ARBA" id="ARBA00023136"/>
    </source>
</evidence>
<keyword evidence="14" id="KW-1185">Reference proteome</keyword>
<dbReference type="InterPro" id="IPR033480">
    <property type="entry name" value="sCache_2"/>
</dbReference>
<evidence type="ECO:0000313" key="14">
    <source>
        <dbReference type="Proteomes" id="UP000001929"/>
    </source>
</evidence>
<evidence type="ECO:0000259" key="12">
    <source>
        <dbReference type="PROSITE" id="PS50885"/>
    </source>
</evidence>
<dbReference type="PANTHER" id="PTHR32089">
    <property type="entry name" value="METHYL-ACCEPTING CHEMOTAXIS PROTEIN MCPB"/>
    <property type="match status" value="1"/>
</dbReference>
<evidence type="ECO:0000256" key="7">
    <source>
        <dbReference type="ARBA" id="ARBA00023224"/>
    </source>
</evidence>
<proteinExistence type="inferred from homology"/>
<dbReference type="EMBL" id="CP000230">
    <property type="protein sequence ID" value="ABC20963.1"/>
    <property type="molecule type" value="Genomic_DNA"/>
</dbReference>
<dbReference type="SUPFAM" id="SSF58104">
    <property type="entry name" value="Methyl-accepting chemotaxis protein (MCP) signaling domain"/>
    <property type="match status" value="1"/>
</dbReference>
<comment type="subcellular location">
    <subcellularLocation>
        <location evidence="1">Cell inner membrane</location>
        <topology evidence="1">Multi-pass membrane protein</topology>
    </subcellularLocation>
</comment>
<feature type="domain" description="T-SNARE coiled-coil homology" evidence="11">
    <location>
        <begin position="457"/>
        <end position="519"/>
    </location>
</feature>
<dbReference type="InterPro" id="IPR004089">
    <property type="entry name" value="MCPsignal_dom"/>
</dbReference>
<dbReference type="PANTHER" id="PTHR32089:SF112">
    <property type="entry name" value="LYSOZYME-LIKE PROTEIN-RELATED"/>
    <property type="match status" value="1"/>
</dbReference>
<dbReference type="GO" id="GO:0005886">
    <property type="term" value="C:plasma membrane"/>
    <property type="evidence" value="ECO:0007669"/>
    <property type="project" value="UniProtKB-SubCell"/>
</dbReference>
<feature type="domain" description="HAMP" evidence="12">
    <location>
        <begin position="211"/>
        <end position="264"/>
    </location>
</feature>
<accession>Q2RY32</accession>
<evidence type="ECO:0000256" key="5">
    <source>
        <dbReference type="ARBA" id="ARBA00022989"/>
    </source>
</evidence>
<evidence type="ECO:0000256" key="9">
    <source>
        <dbReference type="PROSITE-ProRule" id="PRU00284"/>
    </source>
</evidence>
<dbReference type="HOGENOM" id="CLU_000445_107_21_5"/>
<dbReference type="STRING" id="269796.Rru_A0158"/>
<dbReference type="InterPro" id="IPR000727">
    <property type="entry name" value="T_SNARE_dom"/>
</dbReference>
<evidence type="ECO:0000259" key="10">
    <source>
        <dbReference type="PROSITE" id="PS50111"/>
    </source>
</evidence>
<name>Q2RY32_RHORT</name>
<comment type="similarity">
    <text evidence="8">Belongs to the methyl-accepting chemotaxis (MCP) protein family.</text>
</comment>
<evidence type="ECO:0000256" key="4">
    <source>
        <dbReference type="ARBA" id="ARBA00022692"/>
    </source>
</evidence>
<dbReference type="PATRIC" id="fig|269796.9.peg.213"/>
<reference evidence="13 14" key="1">
    <citation type="journal article" date="2011" name="Stand. Genomic Sci.">
        <title>Complete genome sequence of Rhodospirillum rubrum type strain (S1).</title>
        <authorList>
            <person name="Munk A.C."/>
            <person name="Copeland A."/>
            <person name="Lucas S."/>
            <person name="Lapidus A."/>
            <person name="Del Rio T.G."/>
            <person name="Barry K."/>
            <person name="Detter J.C."/>
            <person name="Hammon N."/>
            <person name="Israni S."/>
            <person name="Pitluck S."/>
            <person name="Brettin T."/>
            <person name="Bruce D."/>
            <person name="Han C."/>
            <person name="Tapia R."/>
            <person name="Gilna P."/>
            <person name="Schmutz J."/>
            <person name="Larimer F."/>
            <person name="Land M."/>
            <person name="Kyrpides N.C."/>
            <person name="Mavromatis K."/>
            <person name="Richardson P."/>
            <person name="Rohde M."/>
            <person name="Goker M."/>
            <person name="Klenk H.P."/>
            <person name="Zhang Y."/>
            <person name="Roberts G.P."/>
            <person name="Reslewic S."/>
            <person name="Schwartz D.C."/>
        </authorList>
    </citation>
    <scope>NUCLEOTIDE SEQUENCE [LARGE SCALE GENOMIC DNA]</scope>
    <source>
        <strain evidence="14">ATCC 11170 / ATH 1.1.1 / DSM 467 / LMG 4362 / NCIMB 8255 / S1</strain>
    </source>
</reference>
<keyword evidence="3" id="KW-0997">Cell inner membrane</keyword>
<dbReference type="eggNOG" id="COG0840">
    <property type="taxonomic scope" value="Bacteria"/>
</dbReference>
<dbReference type="AlphaFoldDB" id="Q2RY32"/>
<evidence type="ECO:0000313" key="13">
    <source>
        <dbReference type="EMBL" id="ABC20963.1"/>
    </source>
</evidence>
<dbReference type="SMART" id="SM00304">
    <property type="entry name" value="HAMP"/>
    <property type="match status" value="1"/>
</dbReference>
<dbReference type="KEGG" id="rru:Rru_A0158"/>
<dbReference type="SMART" id="SM00283">
    <property type="entry name" value="MA"/>
    <property type="match status" value="1"/>
</dbReference>
<dbReference type="InterPro" id="IPR003660">
    <property type="entry name" value="HAMP_dom"/>
</dbReference>
<dbReference type="Pfam" id="PF17200">
    <property type="entry name" value="sCache_2"/>
    <property type="match status" value="1"/>
</dbReference>
<keyword evidence="7 9" id="KW-0807">Transducer</keyword>
<feature type="domain" description="Methyl-accepting transducer" evidence="10">
    <location>
        <begin position="298"/>
        <end position="541"/>
    </location>
</feature>
<evidence type="ECO:0000256" key="8">
    <source>
        <dbReference type="ARBA" id="ARBA00029447"/>
    </source>
</evidence>
<dbReference type="CDD" id="cd06225">
    <property type="entry name" value="HAMP"/>
    <property type="match status" value="1"/>
</dbReference>
<dbReference type="Proteomes" id="UP000001929">
    <property type="component" value="Chromosome"/>
</dbReference>
<dbReference type="RefSeq" id="WP_011387919.1">
    <property type="nucleotide sequence ID" value="NC_007643.1"/>
</dbReference>
<dbReference type="PROSITE" id="PS50111">
    <property type="entry name" value="CHEMOTAXIS_TRANSDUC_2"/>
    <property type="match status" value="1"/>
</dbReference>
<dbReference type="Gene3D" id="1.10.8.500">
    <property type="entry name" value="HAMP domain in histidine kinase"/>
    <property type="match status" value="1"/>
</dbReference>
<protein>
    <submittedName>
        <fullName evidence="13">Methyl-accepting chemotaxis sensory transducer</fullName>
    </submittedName>
</protein>
<dbReference type="Gene3D" id="1.10.287.950">
    <property type="entry name" value="Methyl-accepting chemotaxis protein"/>
    <property type="match status" value="1"/>
</dbReference>
<evidence type="ECO:0000256" key="3">
    <source>
        <dbReference type="ARBA" id="ARBA00022519"/>
    </source>
</evidence>
<dbReference type="Pfam" id="PF00672">
    <property type="entry name" value="HAMP"/>
    <property type="match status" value="1"/>
</dbReference>
<organism evidence="13 14">
    <name type="scientific">Rhodospirillum rubrum (strain ATCC 11170 / ATH 1.1.1 / DSM 467 / LMG 4362 / NCIMB 8255 / S1)</name>
    <dbReference type="NCBI Taxonomy" id="269796"/>
    <lineage>
        <taxon>Bacteria</taxon>
        <taxon>Pseudomonadati</taxon>
        <taxon>Pseudomonadota</taxon>
        <taxon>Alphaproteobacteria</taxon>
        <taxon>Rhodospirillales</taxon>
        <taxon>Rhodospirillaceae</taxon>
        <taxon>Rhodospirillum</taxon>
    </lineage>
</organism>
<keyword evidence="2" id="KW-1003">Cell membrane</keyword>
<dbReference type="GO" id="GO:0007165">
    <property type="term" value="P:signal transduction"/>
    <property type="evidence" value="ECO:0007669"/>
    <property type="project" value="UniProtKB-KW"/>
</dbReference>
<evidence type="ECO:0000256" key="2">
    <source>
        <dbReference type="ARBA" id="ARBA00022475"/>
    </source>
</evidence>
<sequence>MLTNTRIAIRIWIPVALMIVALIGSSVVVLNGEHKGMMRDRTAQVQSIATTALGIVKQAQSQQIAGKLSEAEAKTWARTALRAMTYGKGDYVFVYDSRGTVLVNAPDPSKEGENRMGLVDPNGLPIIRALVDGTRNGGSVVLPYSWPRPGESAPIAKISYAVGFEPWGWLIGSGLYIDDVETAFAKEAFTAGATIAVILLVVCLIAYAIVHSITKPLVEMTARMVRLAEGDLAVEIKGATRRDEIGAMARALEVFRRNGQENRALVDRQKQAEAEAVKERTAMRQALANDFEQGVGSLLRTLVGASEDLNGAANALNASANATRTRVDEVATATEAASANVQTVASAAEELSASISEIGHQVTRASQVTGDAVRDAGKTSQQVQTLIAAAERIGEVVKLITTIAEQTNLLALNATIEAARAGDAGKGFAVVAGEVKTLANQTARATDEITRQIAALQEETRSSGTAISSIAGTISEINAISEAIAAAVEEQGAATREISRNIQEASQGTSVVSDNIASVSDSASQAGTAASQVHASAEALRDTAKTMHERINAFVERVRAG</sequence>
<gene>
    <name evidence="13" type="ordered locus">Rru_A0158</name>
</gene>